<dbReference type="AlphaFoldDB" id="A0A3B0ZNM3"/>
<proteinExistence type="predicted"/>
<name>A0A3B0ZNM3_9ZZZZ</name>
<feature type="non-terminal residue" evidence="2">
    <location>
        <position position="1"/>
    </location>
</feature>
<protein>
    <recommendedName>
        <fullName evidence="1">CARDB domain-containing protein</fullName>
    </recommendedName>
</protein>
<evidence type="ECO:0000313" key="2">
    <source>
        <dbReference type="EMBL" id="VAW89022.1"/>
    </source>
</evidence>
<dbReference type="Gene3D" id="2.60.40.10">
    <property type="entry name" value="Immunoglobulins"/>
    <property type="match status" value="1"/>
</dbReference>
<dbReference type="InterPro" id="IPR013783">
    <property type="entry name" value="Ig-like_fold"/>
</dbReference>
<dbReference type="InterPro" id="IPR011635">
    <property type="entry name" value="CARDB"/>
</dbReference>
<sequence>FRSGFIRMSDSAEPGALWLAPENKNAESPWASIELVRSGDYFGLMTSVTRIFKYDAQLFHGIAADAGISHTSRALKGESKGIGMNQQGDIYISGYARNSANFDPEGYDFQDRLSAYVTKINADGSYGWTFSHRGTGGTGYAAVAPDRFGNVTMTGVASTSYRTPELLDHNGNVILNYGRKDALVTRISPITGSITGTASTNLAGLITTEITSQSVLPGEIAIYTITVTSLADTTEQVNLSLDALDFGITAVLSDTSLTLPMGGSVTTTLRVMADTDIADDSYSIRVLVADEADQIHSSVVATLKILRPDFNVSISPQTQKLNPGDSTTYELVFTSIDRFSSTFAISAVSPHASVGVSVSPAQVVLQPDGTAIATITVNTDVTTPAKFYSFNVTATDGQETRKSKAEFYFRDVDLVLTELSTPNSQVYAGEYIDLTLRLHNAGDPRILRPEVSVYLSSDATITTEDTRIASAHWRSLYGGSSKRWQPWRKAIPPSLAAGTYYLGAIVDYKNGQSETNEENNVGVASTTVQVGQ</sequence>
<accession>A0A3B0ZNM3</accession>
<dbReference type="Pfam" id="PF07705">
    <property type="entry name" value="CARDB"/>
    <property type="match status" value="1"/>
</dbReference>
<organism evidence="2">
    <name type="scientific">hydrothermal vent metagenome</name>
    <dbReference type="NCBI Taxonomy" id="652676"/>
    <lineage>
        <taxon>unclassified sequences</taxon>
        <taxon>metagenomes</taxon>
        <taxon>ecological metagenomes</taxon>
    </lineage>
</organism>
<gene>
    <name evidence="2" type="ORF">MNBD_GAMMA17-1725</name>
</gene>
<feature type="domain" description="CARDB" evidence="1">
    <location>
        <begin position="413"/>
        <end position="521"/>
    </location>
</feature>
<dbReference type="EMBL" id="UOFQ01000118">
    <property type="protein sequence ID" value="VAW89022.1"/>
    <property type="molecule type" value="Genomic_DNA"/>
</dbReference>
<evidence type="ECO:0000259" key="1">
    <source>
        <dbReference type="Pfam" id="PF07705"/>
    </source>
</evidence>
<reference evidence="2" key="1">
    <citation type="submission" date="2018-06" db="EMBL/GenBank/DDBJ databases">
        <authorList>
            <person name="Zhirakovskaya E."/>
        </authorList>
    </citation>
    <scope>NUCLEOTIDE SEQUENCE</scope>
</reference>